<keyword evidence="10 18" id="KW-0030">Aminoacyl-tRNA synthetase</keyword>
<dbReference type="Gene3D" id="3.30.930.10">
    <property type="entry name" value="Bira Bifunctional Protein, Domain 2"/>
    <property type="match status" value="1"/>
</dbReference>
<dbReference type="PANTHER" id="PTHR43697:SF1">
    <property type="entry name" value="SERINE--TRNA LIGASE"/>
    <property type="match status" value="1"/>
</dbReference>
<dbReference type="InterPro" id="IPR006195">
    <property type="entry name" value="aa-tRNA-synth_II"/>
</dbReference>
<dbReference type="EMBL" id="LR214951">
    <property type="protein sequence ID" value="VEU59572.1"/>
    <property type="molecule type" value="Genomic_DNA"/>
</dbReference>
<comment type="similarity">
    <text evidence="3">Belongs to the class-II aminoacyl-tRNA synthetase family. Type-1 seryl-tRNA synthetase subfamily.</text>
</comment>
<dbReference type="SUPFAM" id="SSF46589">
    <property type="entry name" value="tRNA-binding arm"/>
    <property type="match status" value="1"/>
</dbReference>
<evidence type="ECO:0000256" key="9">
    <source>
        <dbReference type="ARBA" id="ARBA00022917"/>
    </source>
</evidence>
<dbReference type="GO" id="GO:0005737">
    <property type="term" value="C:cytoplasm"/>
    <property type="evidence" value="ECO:0007669"/>
    <property type="project" value="UniProtKB-SubCell"/>
</dbReference>
<evidence type="ECO:0000256" key="12">
    <source>
        <dbReference type="ARBA" id="ARBA00047929"/>
    </source>
</evidence>
<dbReference type="GO" id="GO:0006434">
    <property type="term" value="P:seryl-tRNA aminoacylation"/>
    <property type="evidence" value="ECO:0007669"/>
    <property type="project" value="UniProtKB-UniRule"/>
</dbReference>
<name>A0A449A5S2_9BACT</name>
<dbReference type="GO" id="GO:0004828">
    <property type="term" value="F:serine-tRNA ligase activity"/>
    <property type="evidence" value="ECO:0007669"/>
    <property type="project" value="UniProtKB-UniRule"/>
</dbReference>
<feature type="domain" description="Aminoacyl-transfer RNA synthetases class-II family profile" evidence="17">
    <location>
        <begin position="172"/>
        <end position="412"/>
    </location>
</feature>
<dbReference type="Pfam" id="PF00587">
    <property type="entry name" value="tRNA-synt_2b"/>
    <property type="match status" value="1"/>
</dbReference>
<dbReference type="Gene3D" id="1.10.287.40">
    <property type="entry name" value="Serine-tRNA synthetase, tRNA binding domain"/>
    <property type="match status" value="1"/>
</dbReference>
<dbReference type="EC" id="6.1.1.11" evidence="4 14"/>
<dbReference type="Proteomes" id="UP000289440">
    <property type="component" value="Chromosome"/>
</dbReference>
<accession>A0A449A5S2</accession>
<keyword evidence="9" id="KW-0648">Protein biosynthesis</keyword>
<dbReference type="InterPro" id="IPR015866">
    <property type="entry name" value="Ser-tRNA-synth_1_N"/>
</dbReference>
<dbReference type="GO" id="GO:0005524">
    <property type="term" value="F:ATP binding"/>
    <property type="evidence" value="ECO:0007669"/>
    <property type="project" value="UniProtKB-KW"/>
</dbReference>
<comment type="catalytic activity">
    <reaction evidence="13">
        <text>tRNA(Ser) + L-serine + ATP = L-seryl-tRNA(Ser) + AMP + diphosphate + H(+)</text>
        <dbReference type="Rhea" id="RHEA:12292"/>
        <dbReference type="Rhea" id="RHEA-COMP:9669"/>
        <dbReference type="Rhea" id="RHEA-COMP:9703"/>
        <dbReference type="ChEBI" id="CHEBI:15378"/>
        <dbReference type="ChEBI" id="CHEBI:30616"/>
        <dbReference type="ChEBI" id="CHEBI:33019"/>
        <dbReference type="ChEBI" id="CHEBI:33384"/>
        <dbReference type="ChEBI" id="CHEBI:78442"/>
        <dbReference type="ChEBI" id="CHEBI:78533"/>
        <dbReference type="ChEBI" id="CHEBI:456215"/>
        <dbReference type="EC" id="6.1.1.11"/>
    </reaction>
</comment>
<protein>
    <recommendedName>
        <fullName evidence="11 14">Serine--tRNA ligase</fullName>
        <ecNumber evidence="4 14">6.1.1.11</ecNumber>
    </recommendedName>
</protein>
<dbReference type="Pfam" id="PF02403">
    <property type="entry name" value="Seryl_tRNA_N"/>
    <property type="match status" value="1"/>
</dbReference>
<feature type="binding site" evidence="16">
    <location>
        <begin position="348"/>
        <end position="351"/>
    </location>
    <ligand>
        <name>ATP</name>
        <dbReference type="ChEBI" id="CHEBI:30616"/>
    </ligand>
</feature>
<dbReference type="PROSITE" id="PS50862">
    <property type="entry name" value="AA_TRNA_LIGASE_II"/>
    <property type="match status" value="1"/>
</dbReference>
<keyword evidence="19" id="KW-1185">Reference proteome</keyword>
<feature type="binding site" evidence="16">
    <location>
        <begin position="261"/>
        <end position="263"/>
    </location>
    <ligand>
        <name>ATP</name>
        <dbReference type="ChEBI" id="CHEBI:30616"/>
    </ligand>
</feature>
<evidence type="ECO:0000313" key="19">
    <source>
        <dbReference type="Proteomes" id="UP000289440"/>
    </source>
</evidence>
<evidence type="ECO:0000256" key="14">
    <source>
        <dbReference type="NCBIfam" id="TIGR00414"/>
    </source>
</evidence>
<dbReference type="CDD" id="cd00770">
    <property type="entry name" value="SerRS_core"/>
    <property type="match status" value="1"/>
</dbReference>
<evidence type="ECO:0000256" key="7">
    <source>
        <dbReference type="ARBA" id="ARBA00022741"/>
    </source>
</evidence>
<proteinExistence type="inferred from homology"/>
<evidence type="ECO:0000256" key="16">
    <source>
        <dbReference type="PIRSR" id="PIRSR001529-2"/>
    </source>
</evidence>
<dbReference type="InterPro" id="IPR042103">
    <property type="entry name" value="SerRS_1_N_sf"/>
</dbReference>
<evidence type="ECO:0000256" key="1">
    <source>
        <dbReference type="ARBA" id="ARBA00004496"/>
    </source>
</evidence>
<dbReference type="PANTHER" id="PTHR43697">
    <property type="entry name" value="SERYL-TRNA SYNTHETASE"/>
    <property type="match status" value="1"/>
</dbReference>
<evidence type="ECO:0000256" key="6">
    <source>
        <dbReference type="ARBA" id="ARBA00022598"/>
    </source>
</evidence>
<evidence type="ECO:0000256" key="15">
    <source>
        <dbReference type="PIRSR" id="PIRSR001529-1"/>
    </source>
</evidence>
<reference evidence="18 19" key="1">
    <citation type="submission" date="2019-01" db="EMBL/GenBank/DDBJ databases">
        <authorList>
            <consortium name="Pathogen Informatics"/>
        </authorList>
    </citation>
    <scope>NUCLEOTIDE SEQUENCE [LARGE SCALE GENOMIC DNA]</scope>
    <source>
        <strain evidence="18 19">NCTC10166</strain>
    </source>
</reference>
<feature type="binding site" evidence="15">
    <location>
        <position position="261"/>
    </location>
    <ligand>
        <name>L-serine</name>
        <dbReference type="ChEBI" id="CHEBI:33384"/>
    </ligand>
</feature>
<dbReference type="InterPro" id="IPR010978">
    <property type="entry name" value="tRNA-bd_arm"/>
</dbReference>
<evidence type="ECO:0000256" key="8">
    <source>
        <dbReference type="ARBA" id="ARBA00022840"/>
    </source>
</evidence>
<feature type="binding site" evidence="15">
    <location>
        <position position="380"/>
    </location>
    <ligand>
        <name>L-serine</name>
        <dbReference type="ChEBI" id="CHEBI:33384"/>
    </ligand>
</feature>
<organism evidence="18 19">
    <name type="scientific">Mesomycoplasma neurolyticum</name>
    <dbReference type="NCBI Taxonomy" id="2120"/>
    <lineage>
        <taxon>Bacteria</taxon>
        <taxon>Bacillati</taxon>
        <taxon>Mycoplasmatota</taxon>
        <taxon>Mycoplasmoidales</taxon>
        <taxon>Metamycoplasmataceae</taxon>
        <taxon>Mesomycoplasma</taxon>
    </lineage>
</organism>
<dbReference type="PRINTS" id="PR00981">
    <property type="entry name" value="TRNASYNTHSER"/>
</dbReference>
<dbReference type="RefSeq" id="WP_129719953.1">
    <property type="nucleotide sequence ID" value="NZ_LR214951.1"/>
</dbReference>
<keyword evidence="7" id="KW-0547">Nucleotide-binding</keyword>
<comment type="catalytic activity">
    <reaction evidence="12">
        <text>tRNA(Sec) + L-serine + ATP = L-seryl-tRNA(Sec) + AMP + diphosphate + H(+)</text>
        <dbReference type="Rhea" id="RHEA:42580"/>
        <dbReference type="Rhea" id="RHEA-COMP:9742"/>
        <dbReference type="Rhea" id="RHEA-COMP:10128"/>
        <dbReference type="ChEBI" id="CHEBI:15378"/>
        <dbReference type="ChEBI" id="CHEBI:30616"/>
        <dbReference type="ChEBI" id="CHEBI:33019"/>
        <dbReference type="ChEBI" id="CHEBI:33384"/>
        <dbReference type="ChEBI" id="CHEBI:78442"/>
        <dbReference type="ChEBI" id="CHEBI:78533"/>
        <dbReference type="ChEBI" id="CHEBI:456215"/>
        <dbReference type="EC" id="6.1.1.11"/>
    </reaction>
</comment>
<dbReference type="SUPFAM" id="SSF55681">
    <property type="entry name" value="Class II aaRS and biotin synthetases"/>
    <property type="match status" value="1"/>
</dbReference>
<evidence type="ECO:0000256" key="5">
    <source>
        <dbReference type="ARBA" id="ARBA00022490"/>
    </source>
</evidence>
<evidence type="ECO:0000256" key="11">
    <source>
        <dbReference type="ARBA" id="ARBA00039158"/>
    </source>
</evidence>
<dbReference type="AlphaFoldDB" id="A0A449A5S2"/>
<feature type="binding site" evidence="15">
    <location>
        <position position="231"/>
    </location>
    <ligand>
        <name>L-serine</name>
        <dbReference type="ChEBI" id="CHEBI:33384"/>
    </ligand>
</feature>
<evidence type="ECO:0000313" key="18">
    <source>
        <dbReference type="EMBL" id="VEU59572.1"/>
    </source>
</evidence>
<dbReference type="OrthoDB" id="9804647at2"/>
<evidence type="ECO:0000256" key="2">
    <source>
        <dbReference type="ARBA" id="ARBA00005045"/>
    </source>
</evidence>
<evidence type="ECO:0000256" key="3">
    <source>
        <dbReference type="ARBA" id="ARBA00010728"/>
    </source>
</evidence>
<comment type="pathway">
    <text evidence="2">Aminoacyl-tRNA biosynthesis; selenocysteinyl-tRNA(Sec) biosynthesis; L-seryl-tRNA(Sec) from L-serine and tRNA(Sec): step 1/1.</text>
</comment>
<dbReference type="InterPro" id="IPR002317">
    <property type="entry name" value="Ser-tRNA-ligase_type_1"/>
</dbReference>
<gene>
    <name evidence="18" type="primary">serS</name>
    <name evidence="18" type="ORF">NCTC10166_00551</name>
</gene>
<dbReference type="InterPro" id="IPR033729">
    <property type="entry name" value="SerRS_core"/>
</dbReference>
<keyword evidence="5" id="KW-0963">Cytoplasm</keyword>
<feature type="binding site" evidence="15">
    <location>
        <position position="284"/>
    </location>
    <ligand>
        <name>L-serine</name>
        <dbReference type="ChEBI" id="CHEBI:33384"/>
    </ligand>
</feature>
<evidence type="ECO:0000256" key="4">
    <source>
        <dbReference type="ARBA" id="ARBA00012840"/>
    </source>
</evidence>
<comment type="subcellular location">
    <subcellularLocation>
        <location evidence="1">Cytoplasm</location>
    </subcellularLocation>
</comment>
<dbReference type="PIRSF" id="PIRSF001529">
    <property type="entry name" value="Ser-tRNA-synth_IIa"/>
    <property type="match status" value="1"/>
</dbReference>
<dbReference type="KEGG" id="mnu:NCTC10166_00551"/>
<dbReference type="NCBIfam" id="TIGR00414">
    <property type="entry name" value="serS"/>
    <property type="match status" value="1"/>
</dbReference>
<evidence type="ECO:0000256" key="13">
    <source>
        <dbReference type="ARBA" id="ARBA00048823"/>
    </source>
</evidence>
<keyword evidence="6 18" id="KW-0436">Ligase</keyword>
<evidence type="ECO:0000256" key="10">
    <source>
        <dbReference type="ARBA" id="ARBA00023146"/>
    </source>
</evidence>
<evidence type="ECO:0000259" key="17">
    <source>
        <dbReference type="PROSITE" id="PS50862"/>
    </source>
</evidence>
<dbReference type="InterPro" id="IPR045864">
    <property type="entry name" value="aa-tRNA-synth_II/BPL/LPL"/>
</dbReference>
<keyword evidence="8 16" id="KW-0067">ATP-binding</keyword>
<dbReference type="InterPro" id="IPR002314">
    <property type="entry name" value="aa-tRNA-synt_IIb"/>
</dbReference>
<sequence length="421" mass="48465">MLYSKYILENKQKVIEKLKTRNFDTSIVEKIFEILKNKNSIMTEVQNLENQRNRISAMIGKFVREKKDTSELKNNVLTINKTINDLNTTLNNLNVEFNSLNYLIPNLPDDSVPIGNSEDDNVILETFDQLGRKLVKAQKPHYEIGVELDILDFKRAVKMSGSRFAIFKNEGSQLVRALISFMLDNHIANDYVEITTQTLVSTNTMYGTGQLPKFHEDLFKIENYDLWLIPTAEVTLTNFHNDEILDLSKPKKYVGYTKCFRAESGSGGKDTKGLIRSHEFHKVELVKITNANDAEEEFNKTVKDAENILQKLEIPYRKILLSTGDLGFSSKKTIDLELWLPSEQRFREVSSISYFGDFQARRAKIRYKENNKNHYAHTINGSGLAIDRVFAAILEQYQNENGTITIPKVLVPYMNNKKEIK</sequence>